<name>A0A7X5QZ87_9MICO</name>
<dbReference type="Pfam" id="PF00440">
    <property type="entry name" value="TetR_N"/>
    <property type="match status" value="1"/>
</dbReference>
<evidence type="ECO:0000256" key="1">
    <source>
        <dbReference type="ARBA" id="ARBA00023015"/>
    </source>
</evidence>
<sequence>MQQRAIITRQNIVNAASQVFVEHGFAAANIADVTSIAGITKGAMYFHFKSKEDLARAVIDEQQATYDALQAEMLGKDLSAFDTMIEISYGICALIKGNALFYASMRIAVELGVYGDPISKTYAEWGAPVAALVAQAIDDGDIRSTVDPEAFASFVISAFTGIQTVSMVYSNLEDLDGRIMAMWDILLPGMVTDKKRLELAEQTPRAIS</sequence>
<keyword evidence="1" id="KW-0805">Transcription regulation</keyword>
<evidence type="ECO:0000259" key="5">
    <source>
        <dbReference type="PROSITE" id="PS50977"/>
    </source>
</evidence>
<evidence type="ECO:0000313" key="6">
    <source>
        <dbReference type="EMBL" id="NIH52684.1"/>
    </source>
</evidence>
<dbReference type="InterPro" id="IPR054126">
    <property type="entry name" value="CprB_TetR_C"/>
</dbReference>
<dbReference type="Proteomes" id="UP000541033">
    <property type="component" value="Unassembled WGS sequence"/>
</dbReference>
<dbReference type="InterPro" id="IPR036271">
    <property type="entry name" value="Tet_transcr_reg_TetR-rel_C_sf"/>
</dbReference>
<dbReference type="SUPFAM" id="SSF46689">
    <property type="entry name" value="Homeodomain-like"/>
    <property type="match status" value="1"/>
</dbReference>
<organism evidence="6 7">
    <name type="scientific">Lysinibacter cavernae</name>
    <dbReference type="NCBI Taxonomy" id="1640652"/>
    <lineage>
        <taxon>Bacteria</taxon>
        <taxon>Bacillati</taxon>
        <taxon>Actinomycetota</taxon>
        <taxon>Actinomycetes</taxon>
        <taxon>Micrococcales</taxon>
        <taxon>Microbacteriaceae</taxon>
        <taxon>Lysinibacter</taxon>
    </lineage>
</organism>
<dbReference type="InterPro" id="IPR009057">
    <property type="entry name" value="Homeodomain-like_sf"/>
</dbReference>
<proteinExistence type="predicted"/>
<dbReference type="EMBL" id="JAAMOX010000001">
    <property type="protein sequence ID" value="NIH52684.1"/>
    <property type="molecule type" value="Genomic_DNA"/>
</dbReference>
<protein>
    <submittedName>
        <fullName evidence="6">AcrR family transcriptional regulator</fullName>
    </submittedName>
</protein>
<keyword evidence="2 4" id="KW-0238">DNA-binding</keyword>
<keyword evidence="7" id="KW-1185">Reference proteome</keyword>
<evidence type="ECO:0000256" key="3">
    <source>
        <dbReference type="ARBA" id="ARBA00023163"/>
    </source>
</evidence>
<accession>A0A7X5QZ87</accession>
<dbReference type="InterPro" id="IPR047923">
    <property type="entry name" value="ArpA-like"/>
</dbReference>
<dbReference type="Pfam" id="PF21935">
    <property type="entry name" value="TetR_C_45"/>
    <property type="match status" value="1"/>
</dbReference>
<dbReference type="GO" id="GO:0003677">
    <property type="term" value="F:DNA binding"/>
    <property type="evidence" value="ECO:0007669"/>
    <property type="project" value="UniProtKB-UniRule"/>
</dbReference>
<evidence type="ECO:0000256" key="4">
    <source>
        <dbReference type="PROSITE-ProRule" id="PRU00335"/>
    </source>
</evidence>
<evidence type="ECO:0000313" key="7">
    <source>
        <dbReference type="Proteomes" id="UP000541033"/>
    </source>
</evidence>
<dbReference type="PROSITE" id="PS50977">
    <property type="entry name" value="HTH_TETR_2"/>
    <property type="match status" value="1"/>
</dbReference>
<dbReference type="AlphaFoldDB" id="A0A7X5QZ87"/>
<feature type="domain" description="HTH tetR-type" evidence="5">
    <location>
        <begin position="6"/>
        <end position="66"/>
    </location>
</feature>
<keyword evidence="3" id="KW-0804">Transcription</keyword>
<feature type="DNA-binding region" description="H-T-H motif" evidence="4">
    <location>
        <begin position="29"/>
        <end position="48"/>
    </location>
</feature>
<dbReference type="PANTHER" id="PTHR47506:SF1">
    <property type="entry name" value="HTH-TYPE TRANSCRIPTIONAL REGULATOR YJDC"/>
    <property type="match status" value="1"/>
</dbReference>
<dbReference type="RefSeq" id="WP_167147592.1">
    <property type="nucleotide sequence ID" value="NZ_JAAMOX010000001.1"/>
</dbReference>
<dbReference type="SUPFAM" id="SSF48498">
    <property type="entry name" value="Tetracyclin repressor-like, C-terminal domain"/>
    <property type="match status" value="1"/>
</dbReference>
<dbReference type="PRINTS" id="PR00455">
    <property type="entry name" value="HTHTETR"/>
</dbReference>
<dbReference type="Gene3D" id="1.10.357.10">
    <property type="entry name" value="Tetracycline Repressor, domain 2"/>
    <property type="match status" value="1"/>
</dbReference>
<gene>
    <name evidence="6" type="ORF">FHX76_000552</name>
</gene>
<comment type="caution">
    <text evidence="6">The sequence shown here is derived from an EMBL/GenBank/DDBJ whole genome shotgun (WGS) entry which is preliminary data.</text>
</comment>
<dbReference type="InterPro" id="IPR001647">
    <property type="entry name" value="HTH_TetR"/>
</dbReference>
<reference evidence="6 7" key="1">
    <citation type="submission" date="2020-02" db="EMBL/GenBank/DDBJ databases">
        <title>Sequencing the genomes of 1000 actinobacteria strains.</title>
        <authorList>
            <person name="Klenk H.-P."/>
        </authorList>
    </citation>
    <scope>NUCLEOTIDE SEQUENCE [LARGE SCALE GENOMIC DNA]</scope>
    <source>
        <strain evidence="6 7">DSM 27960</strain>
    </source>
</reference>
<dbReference type="NCBIfam" id="NF041196">
    <property type="entry name" value="ScbR_bind_reg"/>
    <property type="match status" value="1"/>
</dbReference>
<dbReference type="PANTHER" id="PTHR47506">
    <property type="entry name" value="TRANSCRIPTIONAL REGULATORY PROTEIN"/>
    <property type="match status" value="1"/>
</dbReference>
<evidence type="ECO:0000256" key="2">
    <source>
        <dbReference type="ARBA" id="ARBA00023125"/>
    </source>
</evidence>